<dbReference type="Proteomes" id="UP001079672">
    <property type="component" value="Unassembled WGS sequence"/>
</dbReference>
<dbReference type="Proteomes" id="UP000036847">
    <property type="component" value="Chromosome"/>
</dbReference>
<dbReference type="EMBL" id="JAPUAC010000012">
    <property type="protein sequence ID" value="MCZ2655436.1"/>
    <property type="molecule type" value="Genomic_DNA"/>
</dbReference>
<evidence type="ECO:0000313" key="8">
    <source>
        <dbReference type="Proteomes" id="UP000266644"/>
    </source>
</evidence>
<evidence type="ECO:0000313" key="9">
    <source>
        <dbReference type="Proteomes" id="UP001079672"/>
    </source>
</evidence>
<dbReference type="AlphaFoldDB" id="A0A081UL06"/>
<reference evidence="2" key="4">
    <citation type="submission" date="2022-12" db="EMBL/GenBank/DDBJ databases">
        <title>Development of a Multilocus Sequence Typing Scheme for Bacteroides fragilis Based on Whole Genome Sequencing Data and Clinical Application.</title>
        <authorList>
            <person name="Nielsen F.D."/>
            <person name="Justesen U.S."/>
        </authorList>
    </citation>
    <scope>NUCLEOTIDE SEQUENCE</scope>
    <source>
        <strain evidence="2">BF_AM_ODE_DK_2015_4</strain>
        <strain evidence="1">BF_BC_ODE_DK_2015_2</strain>
    </source>
</reference>
<protein>
    <submittedName>
        <fullName evidence="2">DUF393 domain-containing protein</fullName>
    </submittedName>
</protein>
<dbReference type="Proteomes" id="UP000028294">
    <property type="component" value="Chromosome"/>
</dbReference>
<evidence type="ECO:0000313" key="6">
    <source>
        <dbReference type="Proteomes" id="UP000028294"/>
    </source>
</evidence>
<dbReference type="InterPro" id="IPR052927">
    <property type="entry name" value="DCC_oxidoreductase"/>
</dbReference>
<accession>A0A081UL06</accession>
<sequence length="131" mass="15126">MNIILFDGICNLCNGTVSFIVKRDKRKLFRFVSLQSEAGKTLLGRYAVESSNKTLYYFRKGDCYSKSTAILYILKDLGGFWQCFYPLILIPVKVRDALYLLVSKYRYRIFGKVDSCTKPASFSDEESKRPD</sequence>
<reference evidence="4" key="1">
    <citation type="book" date="2014" name="THE 24TH EUROPEAN CONGRESS OF CLINICAL MICROBIOLOGY AND INFECTIOUS DISEASES" publisher="ECCMID 2014" city="Barcelona, Spain">
        <title>Identification of resistance genes in three multidrug-resistant Bacteroides fragilis isolates by whole genome sequencing.</title>
        <editorList>
            <person name="Unknown"/>
            <person name="A."/>
        </editorList>
        <authorList>
            <person name="Sydenham T.V."/>
            <person name="Hasman H."/>
            <person name="Wang M."/>
            <person name="Soki J."/>
            <person name="Nagy E."/>
            <person name="Justesen U.S."/>
        </authorList>
    </citation>
    <scope>NUCLEOTIDE SEQUENCE</scope>
    <source>
        <strain evidence="4">DCMSKEJBY0001B</strain>
    </source>
</reference>
<dbReference type="Proteomes" id="UP000266644">
    <property type="component" value="Unassembled WGS sequence"/>
</dbReference>
<evidence type="ECO:0000313" key="5">
    <source>
        <dbReference type="EMBL" id="RHH14528.1"/>
    </source>
</evidence>
<dbReference type="GO" id="GO:0015035">
    <property type="term" value="F:protein-disulfide reductase activity"/>
    <property type="evidence" value="ECO:0007669"/>
    <property type="project" value="InterPro"/>
</dbReference>
<reference evidence="6 7" key="3">
    <citation type="submission" date="2019-03" db="EMBL/GenBank/DDBJ databases">
        <title>Complete genome assembly of MDR B. fragilis.</title>
        <authorList>
            <person name="Sydenham T.V."/>
            <person name="Hasman H."/>
            <person name="Justesen U.S."/>
        </authorList>
    </citation>
    <scope>NUCLEOTIDE SEQUENCE [LARGE SCALE GENOMIC DNA]</scope>
    <source>
        <strain evidence="3 6">DCMOUH0067B</strain>
        <strain evidence="4 7">DCMSKEJBY0001B</strain>
    </source>
</reference>
<reference evidence="5 8" key="2">
    <citation type="submission" date="2018-08" db="EMBL/GenBank/DDBJ databases">
        <title>A genome reference for cultivated species of the human gut microbiota.</title>
        <authorList>
            <person name="Zou Y."/>
            <person name="Xue W."/>
            <person name="Luo G."/>
        </authorList>
    </citation>
    <scope>NUCLEOTIDE SEQUENCE [LARGE SCALE GENOMIC DNA]</scope>
    <source>
        <strain evidence="5 8">AM18-6</strain>
    </source>
</reference>
<dbReference type="EMBL" id="CP036546">
    <property type="protein sequence ID" value="QCQ45118.1"/>
    <property type="molecule type" value="Genomic_DNA"/>
</dbReference>
<evidence type="ECO:0000313" key="2">
    <source>
        <dbReference type="EMBL" id="MCZ2686796.1"/>
    </source>
</evidence>
<dbReference type="PANTHER" id="PTHR33639">
    <property type="entry name" value="THIOL-DISULFIDE OXIDOREDUCTASE DCC"/>
    <property type="match status" value="1"/>
</dbReference>
<proteinExistence type="predicted"/>
<dbReference type="InterPro" id="IPR007263">
    <property type="entry name" value="DCC1-like"/>
</dbReference>
<dbReference type="GeneID" id="99670671"/>
<evidence type="ECO:0000313" key="1">
    <source>
        <dbReference type="EMBL" id="MCZ2655436.1"/>
    </source>
</evidence>
<gene>
    <name evidence="5" type="ORF">DW228_05175</name>
    <name evidence="4" type="ORF">EC80_009755</name>
    <name evidence="3" type="ORF">IA74_008745</name>
    <name evidence="1" type="ORF">O1422_14810</name>
    <name evidence="2" type="ORF">O1433_04690</name>
</gene>
<evidence type="ECO:0000313" key="4">
    <source>
        <dbReference type="EMBL" id="QCQ45118.1"/>
    </source>
</evidence>
<evidence type="ECO:0000313" key="3">
    <source>
        <dbReference type="EMBL" id="QCQ36192.1"/>
    </source>
</evidence>
<name>A0A081UL06_BACFG</name>
<organism evidence="2 9">
    <name type="scientific">Bacteroides fragilis</name>
    <dbReference type="NCBI Taxonomy" id="817"/>
    <lineage>
        <taxon>Bacteria</taxon>
        <taxon>Pseudomonadati</taxon>
        <taxon>Bacteroidota</taxon>
        <taxon>Bacteroidia</taxon>
        <taxon>Bacteroidales</taxon>
        <taxon>Bacteroidaceae</taxon>
        <taxon>Bacteroides</taxon>
    </lineage>
</organism>
<dbReference type="EMBL" id="CP036553">
    <property type="protein sequence ID" value="QCQ36192.1"/>
    <property type="molecule type" value="Genomic_DNA"/>
</dbReference>
<evidence type="ECO:0000313" key="7">
    <source>
        <dbReference type="Proteomes" id="UP000036847"/>
    </source>
</evidence>
<dbReference type="EMBL" id="JAPTZU010000002">
    <property type="protein sequence ID" value="MCZ2686796.1"/>
    <property type="molecule type" value="Genomic_DNA"/>
</dbReference>
<dbReference type="Pfam" id="PF04134">
    <property type="entry name" value="DCC1-like"/>
    <property type="match status" value="1"/>
</dbReference>
<dbReference type="PANTHER" id="PTHR33639:SF2">
    <property type="entry name" value="DUF393 DOMAIN-CONTAINING PROTEIN"/>
    <property type="match status" value="1"/>
</dbReference>
<dbReference type="EMBL" id="QRJE01000007">
    <property type="protein sequence ID" value="RHH14528.1"/>
    <property type="molecule type" value="Genomic_DNA"/>
</dbReference>
<dbReference type="OrthoDB" id="9785438at2"/>
<dbReference type="RefSeq" id="WP_005809850.1">
    <property type="nucleotide sequence ID" value="NZ_CP036546.1"/>
</dbReference>
<dbReference type="Proteomes" id="UP001075704">
    <property type="component" value="Unassembled WGS sequence"/>
</dbReference>